<gene>
    <name evidence="2" type="ORF">NE646_08400</name>
</gene>
<organism evidence="2 3">
    <name type="scientific">Bittarella massiliensis</name>
    <name type="common">ex Durand et al. 2017</name>
    <dbReference type="NCBI Taxonomy" id="1720313"/>
    <lineage>
        <taxon>Bacteria</taxon>
        <taxon>Bacillati</taxon>
        <taxon>Bacillota</taxon>
        <taxon>Clostridia</taxon>
        <taxon>Eubacteriales</taxon>
        <taxon>Oscillospiraceae</taxon>
        <taxon>Bittarella (ex Durand et al. 2017)</taxon>
    </lineage>
</organism>
<evidence type="ECO:0000256" key="1">
    <source>
        <dbReference type="SAM" id="MobiDB-lite"/>
    </source>
</evidence>
<reference evidence="2" key="1">
    <citation type="submission" date="2022-06" db="EMBL/GenBank/DDBJ databases">
        <title>Isolation of gut microbiota from human fecal samples.</title>
        <authorList>
            <person name="Pamer E.G."/>
            <person name="Barat B."/>
            <person name="Waligurski E."/>
            <person name="Medina S."/>
            <person name="Paddock L."/>
            <person name="Mostad J."/>
        </authorList>
    </citation>
    <scope>NUCLEOTIDE SEQUENCE</scope>
    <source>
        <strain evidence="2">DFI.7.96</strain>
    </source>
</reference>
<comment type="caution">
    <text evidence="2">The sequence shown here is derived from an EMBL/GenBank/DDBJ whole genome shotgun (WGS) entry which is preliminary data.</text>
</comment>
<feature type="compositionally biased region" description="Basic and acidic residues" evidence="1">
    <location>
        <begin position="67"/>
        <end position="76"/>
    </location>
</feature>
<dbReference type="RefSeq" id="WP_256136186.1">
    <property type="nucleotide sequence ID" value="NZ_JANGAB010000003.1"/>
</dbReference>
<dbReference type="Proteomes" id="UP001205063">
    <property type="component" value="Unassembled WGS sequence"/>
</dbReference>
<dbReference type="EMBL" id="JANGAB010000003">
    <property type="protein sequence ID" value="MCQ4949688.1"/>
    <property type="molecule type" value="Genomic_DNA"/>
</dbReference>
<proteinExistence type="predicted"/>
<name>A0AAW5KBM3_9FIRM</name>
<protein>
    <submittedName>
        <fullName evidence="2">Uncharacterized protein</fullName>
    </submittedName>
</protein>
<evidence type="ECO:0000313" key="3">
    <source>
        <dbReference type="Proteomes" id="UP001205063"/>
    </source>
</evidence>
<evidence type="ECO:0000313" key="2">
    <source>
        <dbReference type="EMBL" id="MCQ4949688.1"/>
    </source>
</evidence>
<feature type="compositionally biased region" description="Basic and acidic residues" evidence="1">
    <location>
        <begin position="43"/>
        <end position="59"/>
    </location>
</feature>
<feature type="region of interest" description="Disordered" evidence="1">
    <location>
        <begin position="43"/>
        <end position="76"/>
    </location>
</feature>
<dbReference type="AlphaFoldDB" id="A0AAW5KBM3"/>
<sequence length="76" mass="8593">MKQIVNPICMDVQQTCIFENPMGHNVGYYPLKLYRKGLLMEEKGNRDDGEMGDTADKDILWGVGETEEGKGQGRDQ</sequence>
<accession>A0AAW5KBM3</accession>